<dbReference type="AlphaFoldDB" id="A0A1L5PJ75"/>
<dbReference type="EMBL" id="CP018743">
    <property type="protein sequence ID" value="APO80192.1"/>
    <property type="molecule type" value="Genomic_DNA"/>
</dbReference>
<dbReference type="Pfam" id="PF18602">
    <property type="entry name" value="Rap1a"/>
    <property type="match status" value="1"/>
</dbReference>
<accession>A0A1L5PJ75</accession>
<sequence length="133" mass="14636">MSFAFYAGWIMRLQAVVCIGLVGLIAGAQAHAKEEVGLLAQCKGVVQHLDNPRIEDRVTVSDGLCVGMIEGVLKTMFVLNSKLPKEFQTCFPRREIPVAEAVRVVVAYLKESEMTEIDDATQAMFAIQEAYPC</sequence>
<dbReference type="RefSeq" id="WP_075043786.1">
    <property type="nucleotide sequence ID" value="NZ_CP018743.1"/>
</dbReference>
<evidence type="ECO:0000313" key="2">
    <source>
        <dbReference type="EMBL" id="APO80192.1"/>
    </source>
</evidence>
<evidence type="ECO:0000259" key="1">
    <source>
        <dbReference type="Pfam" id="PF18602"/>
    </source>
</evidence>
<organism evidence="2 3">
    <name type="scientific">Pseudomonas putida</name>
    <name type="common">Arthrobacter siderocapsulatus</name>
    <dbReference type="NCBI Taxonomy" id="303"/>
    <lineage>
        <taxon>Bacteria</taxon>
        <taxon>Pseudomonadati</taxon>
        <taxon>Pseudomonadota</taxon>
        <taxon>Gammaproteobacteria</taxon>
        <taxon>Pseudomonadales</taxon>
        <taxon>Pseudomonadaceae</taxon>
        <taxon>Pseudomonas</taxon>
    </lineage>
</organism>
<protein>
    <recommendedName>
        <fullName evidence="1">Rap1a immunity protein domain-containing protein</fullName>
    </recommendedName>
</protein>
<gene>
    <name evidence="2" type="ORF">BL240_01255</name>
</gene>
<name>A0A1L5PJ75_PSEPU</name>
<feature type="domain" description="Rap1a immunity protein" evidence="1">
    <location>
        <begin position="38"/>
        <end position="133"/>
    </location>
</feature>
<dbReference type="InterPro" id="IPR041238">
    <property type="entry name" value="Rap1a"/>
</dbReference>
<dbReference type="Proteomes" id="UP000185146">
    <property type="component" value="Chromosome"/>
</dbReference>
<proteinExistence type="predicted"/>
<reference evidence="2 3" key="1">
    <citation type="submission" date="2016-12" db="EMBL/GenBank/DDBJ databases">
        <title>Draft Genome Sequence of Mercury Resistant Pseudomonas DRA525.</title>
        <authorList>
            <person name="Drace K.M."/>
        </authorList>
    </citation>
    <scope>NUCLEOTIDE SEQUENCE [LARGE SCALE GENOMIC DNA]</scope>
    <source>
        <strain evidence="2 3">DRA525</strain>
    </source>
</reference>
<evidence type="ECO:0000313" key="3">
    <source>
        <dbReference type="Proteomes" id="UP000185146"/>
    </source>
</evidence>